<dbReference type="Gene3D" id="3.40.190.10">
    <property type="entry name" value="Periplasmic binding protein-like II"/>
    <property type="match status" value="2"/>
</dbReference>
<keyword evidence="5" id="KW-1185">Reference proteome</keyword>
<gene>
    <name evidence="4" type="ORF">CBW42_08695</name>
</gene>
<dbReference type="OrthoDB" id="9790048at2"/>
<evidence type="ECO:0000313" key="5">
    <source>
        <dbReference type="Proteomes" id="UP000194903"/>
    </source>
</evidence>
<proteinExistence type="predicted"/>
<feature type="domain" description="PBP" evidence="3">
    <location>
        <begin position="54"/>
        <end position="280"/>
    </location>
</feature>
<reference evidence="4 5" key="1">
    <citation type="submission" date="2017-05" db="EMBL/GenBank/DDBJ databases">
        <title>Butyricicoccus porcorum sp. nov. a butyrate-producing bacterium from the swine intestinal tract.</title>
        <authorList>
            <person name="Trachsel J."/>
            <person name="Humphrey S."/>
            <person name="Allen H.K."/>
        </authorList>
    </citation>
    <scope>NUCLEOTIDE SEQUENCE [LARGE SCALE GENOMIC DNA]</scope>
    <source>
        <strain evidence="4">BB10</strain>
    </source>
</reference>
<dbReference type="RefSeq" id="WP_087020087.1">
    <property type="nucleotide sequence ID" value="NZ_NHOC01000007.1"/>
</dbReference>
<evidence type="ECO:0000259" key="3">
    <source>
        <dbReference type="Pfam" id="PF12849"/>
    </source>
</evidence>
<feature type="chain" id="PRO_5039631430" description="PBP domain-containing protein" evidence="2">
    <location>
        <begin position="19"/>
        <end position="313"/>
    </location>
</feature>
<evidence type="ECO:0000256" key="1">
    <source>
        <dbReference type="SAM" id="MobiDB-lite"/>
    </source>
</evidence>
<dbReference type="InterPro" id="IPR024370">
    <property type="entry name" value="PBP_domain"/>
</dbReference>
<accession>A0A252F319</accession>
<protein>
    <recommendedName>
        <fullName evidence="3">PBP domain-containing protein</fullName>
    </recommendedName>
</protein>
<dbReference type="EMBL" id="NHOC01000007">
    <property type="protein sequence ID" value="OUM20129.1"/>
    <property type="molecule type" value="Genomic_DNA"/>
</dbReference>
<sequence>MKNRNGLFAAVLCTVLLAGCGAAPVQEGSAAGSASEEPAQSATVEKIPADGLEAFGGCESLSLPGNLAAAAATGGDYEDASALTSFYGTSEEAWQRLLDGDLDIVLAYAPDSETEAKLKEQGVLLQPVGTDALVFLAGSAQESSAALTRDEIAAAYKGSSANWKGYASAPSADSRKLFAQLFGADSAGVQVKDGEDMLTAACPHTAGTLCYTTWLEMQENGIPQGTAVVAVDGIMPTVQTLTEAAGSAVYPLRAQYSLAVCGGLEEDDPAMLFYRWLTSEDGMNWLAEAVAAPQGGDAADNTQSEEEAGSGES</sequence>
<dbReference type="PROSITE" id="PS51257">
    <property type="entry name" value="PROKAR_LIPOPROTEIN"/>
    <property type="match status" value="1"/>
</dbReference>
<evidence type="ECO:0000256" key="2">
    <source>
        <dbReference type="SAM" id="SignalP"/>
    </source>
</evidence>
<feature type="signal peptide" evidence="2">
    <location>
        <begin position="1"/>
        <end position="18"/>
    </location>
</feature>
<comment type="caution">
    <text evidence="4">The sequence shown here is derived from an EMBL/GenBank/DDBJ whole genome shotgun (WGS) entry which is preliminary data.</text>
</comment>
<feature type="compositionally biased region" description="Acidic residues" evidence="1">
    <location>
        <begin position="303"/>
        <end position="313"/>
    </location>
</feature>
<dbReference type="AlphaFoldDB" id="A0A252F319"/>
<keyword evidence="2" id="KW-0732">Signal</keyword>
<feature type="region of interest" description="Disordered" evidence="1">
    <location>
        <begin position="292"/>
        <end position="313"/>
    </location>
</feature>
<name>A0A252F319_9FIRM</name>
<organism evidence="4 5">
    <name type="scientific">Butyricicoccus porcorum</name>
    <dbReference type="NCBI Taxonomy" id="1945634"/>
    <lineage>
        <taxon>Bacteria</taxon>
        <taxon>Bacillati</taxon>
        <taxon>Bacillota</taxon>
        <taxon>Clostridia</taxon>
        <taxon>Eubacteriales</taxon>
        <taxon>Butyricicoccaceae</taxon>
        <taxon>Butyricicoccus</taxon>
    </lineage>
</organism>
<dbReference type="Pfam" id="PF12849">
    <property type="entry name" value="PBP_like_2"/>
    <property type="match status" value="1"/>
</dbReference>
<evidence type="ECO:0000313" key="4">
    <source>
        <dbReference type="EMBL" id="OUM20129.1"/>
    </source>
</evidence>
<dbReference type="SUPFAM" id="SSF53850">
    <property type="entry name" value="Periplasmic binding protein-like II"/>
    <property type="match status" value="1"/>
</dbReference>
<dbReference type="Proteomes" id="UP000194903">
    <property type="component" value="Unassembled WGS sequence"/>
</dbReference>